<dbReference type="KEGG" id="bti:BTG_06525"/>
<sequence length="40" mass="4365">MKIAGADTEVNPAVYPREVPEPMIGLLFRYIVIPAELPPG</sequence>
<accession>A0A9W3J5R4</accession>
<dbReference type="Proteomes" id="UP000005259">
    <property type="component" value="Chromosome"/>
</dbReference>
<evidence type="ECO:0000313" key="1">
    <source>
        <dbReference type="EMBL" id="AFQ14791.1"/>
    </source>
</evidence>
<evidence type="ECO:0000313" key="2">
    <source>
        <dbReference type="Proteomes" id="UP000005259"/>
    </source>
</evidence>
<dbReference type="AlphaFoldDB" id="A0A9W3J5R4"/>
<dbReference type="EMBL" id="CP003752">
    <property type="protein sequence ID" value="AFQ14791.1"/>
    <property type="molecule type" value="Genomic_DNA"/>
</dbReference>
<organism evidence="1 2">
    <name type="scientific">Bacillus thuringiensis HD-771</name>
    <dbReference type="NCBI Taxonomy" id="1218175"/>
    <lineage>
        <taxon>Bacteria</taxon>
        <taxon>Bacillati</taxon>
        <taxon>Bacillota</taxon>
        <taxon>Bacilli</taxon>
        <taxon>Bacillales</taxon>
        <taxon>Bacillaceae</taxon>
        <taxon>Bacillus</taxon>
        <taxon>Bacillus cereus group</taxon>
    </lineage>
</organism>
<name>A0A9W3J5R4_BACTU</name>
<reference evidence="1 2" key="1">
    <citation type="submission" date="2012-08" db="EMBL/GenBank/DDBJ databases">
        <authorList>
            <person name="Doggett N."/>
            <person name="Teshima H."/>
            <person name="Bruce D."/>
            <person name="Detter J.C."/>
            <person name="Johnson S.L."/>
            <person name="Han C."/>
        </authorList>
    </citation>
    <scope>NUCLEOTIDE SEQUENCE [LARGE SCALE GENOMIC DNA]</scope>
    <source>
        <strain evidence="1 2">HD-771</strain>
    </source>
</reference>
<proteinExistence type="predicted"/>
<gene>
    <name evidence="1" type="ORF">BTG_06525</name>
</gene>
<protein>
    <submittedName>
        <fullName evidence="1">Uncharacterized protein</fullName>
    </submittedName>
</protein>